<reference evidence="4" key="1">
    <citation type="journal article" date="2004" name="Nat. Biotechnol.">
        <title>Complete genome sequence of the metabolically versatile photosynthetic bacterium Rhodopseudomonas palustris.</title>
        <authorList>
            <person name="Larimer F.W."/>
            <person name="Chain P."/>
            <person name="Hauser L."/>
            <person name="Lamerdin J."/>
            <person name="Malfatti S."/>
            <person name="Do L."/>
            <person name="Land M.L."/>
            <person name="Pelletier D.A."/>
            <person name="Beatty J.T."/>
            <person name="Lang A.S."/>
            <person name="Tabita F.R."/>
            <person name="Gibson J.L."/>
            <person name="Hanson T.E."/>
            <person name="Bobst C."/>
            <person name="Torres J.L."/>
            <person name="Peres C."/>
            <person name="Harrison F.H."/>
            <person name="Gibson J."/>
            <person name="Harwood C.S."/>
        </authorList>
    </citation>
    <scope>NUCLEOTIDE SEQUENCE [LARGE SCALE GENOMIC DNA]</scope>
    <source>
        <strain evidence="4">CGA009</strain>
    </source>
</reference>
<name>Q6N3Z7_RHOPA</name>
<organism evidence="4">
    <name type="scientific">Rhodopseudomonas palustris (strain ATCC BAA-98 / CGA009)</name>
    <dbReference type="NCBI Taxonomy" id="258594"/>
    <lineage>
        <taxon>Bacteria</taxon>
        <taxon>Pseudomonadati</taxon>
        <taxon>Pseudomonadota</taxon>
        <taxon>Alphaproteobacteria</taxon>
        <taxon>Hyphomicrobiales</taxon>
        <taxon>Nitrobacteraceae</taxon>
        <taxon>Rhodopseudomonas</taxon>
    </lineage>
</organism>
<proteinExistence type="predicted"/>
<feature type="region of interest" description="Disordered" evidence="1">
    <location>
        <begin position="399"/>
        <end position="435"/>
    </location>
</feature>
<keyword evidence="2" id="KW-0812">Transmembrane</keyword>
<dbReference type="InterPro" id="IPR009683">
    <property type="entry name" value="Extensin-like_C"/>
</dbReference>
<dbReference type="HOGENOM" id="CLU_743606_0_0_5"/>
<dbReference type="AlphaFoldDB" id="Q6N3Z7"/>
<evidence type="ECO:0000256" key="1">
    <source>
        <dbReference type="SAM" id="MobiDB-lite"/>
    </source>
</evidence>
<dbReference type="eggNOG" id="COG3921">
    <property type="taxonomic scope" value="Bacteria"/>
</dbReference>
<evidence type="ECO:0000256" key="2">
    <source>
        <dbReference type="SAM" id="Phobius"/>
    </source>
</evidence>
<dbReference type="STRING" id="258594.RPA3545"/>
<dbReference type="PhylomeDB" id="Q6N3Z7"/>
<keyword evidence="2" id="KW-1133">Transmembrane helix</keyword>
<protein>
    <recommendedName>
        <fullName evidence="3">Extensin-like C-terminal domain-containing protein</fullName>
    </recommendedName>
</protein>
<keyword evidence="2" id="KW-0472">Membrane</keyword>
<dbReference type="Pfam" id="PF06904">
    <property type="entry name" value="Extensin-like_C"/>
    <property type="match status" value="1"/>
</dbReference>
<feature type="region of interest" description="Disordered" evidence="1">
    <location>
        <begin position="110"/>
        <end position="241"/>
    </location>
</feature>
<accession>Q6N3Z7</accession>
<sequence>MVKKTSPNTVQFSLIRLVDCARMTRGVRLYLVGSFVLVSLAGCGRGLFQTAEREPWRAEAEIACLKSGVVREGPDLVRIDPISGPGVCGAEFPLKVAALGETGAIGFADDLRPPGAIGGASQSQPRWPGGQPQPNYATPQRGYAEPPARAPNYGAQPQTGYGAPQGGYGKAPVSLNAPGVGPAQDDIELPPEGEPSAERPPAENVTGYPRGAAPQGGYPGEAERPLPRLGPGQQGGITGSVGPVAIKPTATLACPIVSALDRWLAESVQPSAMRWFGVRVVEIKQISAYSCRGMNGNPNAHISEHAFGNALDIAAFVLADGRRITVKGGWRGLPEEQAFLHDVQNSACQMFTTVLAPGSNVYHYDHIHVDLMRRRSQRTICKPAAVSGEVIAQRLQQRNPYAGSASPGPGWNGVTGSIGRNASRHKVDRDEAEDD</sequence>
<gene>
    <name evidence="4" type="ordered locus">RPA3545</name>
</gene>
<evidence type="ECO:0000259" key="3">
    <source>
        <dbReference type="Pfam" id="PF06904"/>
    </source>
</evidence>
<dbReference type="EMBL" id="BX572604">
    <property type="protein sequence ID" value="CAE28986.1"/>
    <property type="molecule type" value="Genomic_DNA"/>
</dbReference>
<feature type="domain" description="Extensin-like C-terminal" evidence="3">
    <location>
        <begin position="241"/>
        <end position="382"/>
    </location>
</feature>
<evidence type="ECO:0000313" key="4">
    <source>
        <dbReference type="EMBL" id="CAE28986.1"/>
    </source>
</evidence>
<feature type="transmembrane region" description="Helical" evidence="2">
    <location>
        <begin position="29"/>
        <end position="48"/>
    </location>
</feature>